<accession>A0A7W9IDR2</accession>
<evidence type="ECO:0000313" key="8">
    <source>
        <dbReference type="Proteomes" id="UP000540685"/>
    </source>
</evidence>
<dbReference type="InterPro" id="IPR015424">
    <property type="entry name" value="PyrdxlP-dep_Trfase"/>
</dbReference>
<sequence>MNDDSSIVRLAAILREETRRLRPGDRLPSSRELVRTHNVSPVTVSRALGQLAAEGLVITKPGSGAYVAPAVTRRDDAADLSWQTVALGDRVVDDTEMIGLLTPPPDGVIPLTGGYLNPALRPSKALSGAASRALRRPDAWAAPPLTGLPELRRWFAQELGGDVTPADALVVNGGQAALTHTFRAIAAPGTPILVETPTYPGALASARAAGLRATAVPVDRDGVRPELLAEAFAVTGARVFYCQPTLHNPTGATLSLERRRQVLAIARAAGAFVIEDDYARYFTAAPAPPPMISLDGHGTVVHINSLTKALSPSMRIAGVVARGPVARRLRASQVVESSFVARPLQEAALEFISSSAWRRHLATLGTELTVRRDALAAALTARVPAAEIHLIPRGGLHMWLRLPADRDEDAVVEAARLAGVLVSPGRIYYPAEPPGPRIRVTHSAPIHVAELVEGVRRLATALDGS</sequence>
<evidence type="ECO:0000256" key="5">
    <source>
        <dbReference type="ARBA" id="ARBA00023163"/>
    </source>
</evidence>
<dbReference type="GO" id="GO:0003700">
    <property type="term" value="F:DNA-binding transcription factor activity"/>
    <property type="evidence" value="ECO:0007669"/>
    <property type="project" value="InterPro"/>
</dbReference>
<evidence type="ECO:0000256" key="3">
    <source>
        <dbReference type="ARBA" id="ARBA00023015"/>
    </source>
</evidence>
<keyword evidence="4 7" id="KW-0238">DNA-binding</keyword>
<dbReference type="AlphaFoldDB" id="A0A7W9IDR2"/>
<evidence type="ECO:0000256" key="1">
    <source>
        <dbReference type="ARBA" id="ARBA00005384"/>
    </source>
</evidence>
<dbReference type="PROSITE" id="PS50949">
    <property type="entry name" value="HTH_GNTR"/>
    <property type="match status" value="1"/>
</dbReference>
<dbReference type="Gene3D" id="1.10.10.10">
    <property type="entry name" value="Winged helix-like DNA-binding domain superfamily/Winged helix DNA-binding domain"/>
    <property type="match status" value="1"/>
</dbReference>
<dbReference type="InterPro" id="IPR000524">
    <property type="entry name" value="Tscrpt_reg_HTH_GntR"/>
</dbReference>
<dbReference type="InterPro" id="IPR015422">
    <property type="entry name" value="PyrdxlP-dep_Trfase_small"/>
</dbReference>
<dbReference type="InterPro" id="IPR051446">
    <property type="entry name" value="HTH_trans_reg/aminotransferase"/>
</dbReference>
<name>A0A7W9IDR2_9ACTN</name>
<dbReference type="CDD" id="cd07377">
    <property type="entry name" value="WHTH_GntR"/>
    <property type="match status" value="1"/>
</dbReference>
<evidence type="ECO:0000313" key="7">
    <source>
        <dbReference type="EMBL" id="MBB5818807.1"/>
    </source>
</evidence>
<evidence type="ECO:0000256" key="2">
    <source>
        <dbReference type="ARBA" id="ARBA00022898"/>
    </source>
</evidence>
<reference evidence="7 8" key="1">
    <citation type="submission" date="2020-08" db="EMBL/GenBank/DDBJ databases">
        <title>Sequencing the genomes of 1000 actinobacteria strains.</title>
        <authorList>
            <person name="Klenk H.-P."/>
        </authorList>
    </citation>
    <scope>NUCLEOTIDE SEQUENCE [LARGE SCALE GENOMIC DNA]</scope>
    <source>
        <strain evidence="7 8">DSM 46887</strain>
    </source>
</reference>
<comment type="caution">
    <text evidence="7">The sequence shown here is derived from an EMBL/GenBank/DDBJ whole genome shotgun (WGS) entry which is preliminary data.</text>
</comment>
<dbReference type="InterPro" id="IPR015421">
    <property type="entry name" value="PyrdxlP-dep_Trfase_major"/>
</dbReference>
<dbReference type="InterPro" id="IPR036388">
    <property type="entry name" value="WH-like_DNA-bd_sf"/>
</dbReference>
<dbReference type="EMBL" id="JACHMP010000001">
    <property type="protein sequence ID" value="MBB5818807.1"/>
    <property type="molecule type" value="Genomic_DNA"/>
</dbReference>
<dbReference type="SMART" id="SM00345">
    <property type="entry name" value="HTH_GNTR"/>
    <property type="match status" value="1"/>
</dbReference>
<dbReference type="Gene3D" id="3.90.1150.10">
    <property type="entry name" value="Aspartate Aminotransferase, domain 1"/>
    <property type="match status" value="1"/>
</dbReference>
<dbReference type="GO" id="GO:0003677">
    <property type="term" value="F:DNA binding"/>
    <property type="evidence" value="ECO:0007669"/>
    <property type="project" value="UniProtKB-KW"/>
</dbReference>
<dbReference type="Gene3D" id="3.40.640.10">
    <property type="entry name" value="Type I PLP-dependent aspartate aminotransferase-like (Major domain)"/>
    <property type="match status" value="1"/>
</dbReference>
<protein>
    <submittedName>
        <fullName evidence="7">DNA-binding transcriptional MocR family regulator</fullName>
    </submittedName>
</protein>
<gene>
    <name evidence="7" type="ORF">F4562_001869</name>
</gene>
<dbReference type="GO" id="GO:0030170">
    <property type="term" value="F:pyridoxal phosphate binding"/>
    <property type="evidence" value="ECO:0007669"/>
    <property type="project" value="InterPro"/>
</dbReference>
<dbReference type="SUPFAM" id="SSF53383">
    <property type="entry name" value="PLP-dependent transferases"/>
    <property type="match status" value="1"/>
</dbReference>
<dbReference type="PANTHER" id="PTHR46577">
    <property type="entry name" value="HTH-TYPE TRANSCRIPTIONAL REGULATORY PROTEIN GABR"/>
    <property type="match status" value="1"/>
</dbReference>
<feature type="domain" description="HTH gntR-type" evidence="6">
    <location>
        <begin position="2"/>
        <end position="70"/>
    </location>
</feature>
<organism evidence="7 8">
    <name type="scientific">Streptosporangium becharense</name>
    <dbReference type="NCBI Taxonomy" id="1816182"/>
    <lineage>
        <taxon>Bacteria</taxon>
        <taxon>Bacillati</taxon>
        <taxon>Actinomycetota</taxon>
        <taxon>Actinomycetes</taxon>
        <taxon>Streptosporangiales</taxon>
        <taxon>Streptosporangiaceae</taxon>
        <taxon>Streptosporangium</taxon>
    </lineage>
</organism>
<keyword evidence="8" id="KW-1185">Reference proteome</keyword>
<dbReference type="Pfam" id="PF00392">
    <property type="entry name" value="GntR"/>
    <property type="match status" value="1"/>
</dbReference>
<dbReference type="PANTHER" id="PTHR46577:SF2">
    <property type="entry name" value="TRANSCRIPTIONAL REGULATORY PROTEIN"/>
    <property type="match status" value="1"/>
</dbReference>
<proteinExistence type="inferred from homology"/>
<evidence type="ECO:0000256" key="4">
    <source>
        <dbReference type="ARBA" id="ARBA00023125"/>
    </source>
</evidence>
<dbReference type="Proteomes" id="UP000540685">
    <property type="component" value="Unassembled WGS sequence"/>
</dbReference>
<dbReference type="SUPFAM" id="SSF46785">
    <property type="entry name" value="Winged helix' DNA-binding domain"/>
    <property type="match status" value="1"/>
</dbReference>
<dbReference type="InterPro" id="IPR004839">
    <property type="entry name" value="Aminotransferase_I/II_large"/>
</dbReference>
<dbReference type="CDD" id="cd00609">
    <property type="entry name" value="AAT_like"/>
    <property type="match status" value="1"/>
</dbReference>
<dbReference type="InterPro" id="IPR036390">
    <property type="entry name" value="WH_DNA-bd_sf"/>
</dbReference>
<keyword evidence="3" id="KW-0805">Transcription regulation</keyword>
<keyword evidence="5" id="KW-0804">Transcription</keyword>
<comment type="similarity">
    <text evidence="1">In the C-terminal section; belongs to the class-I pyridoxal-phosphate-dependent aminotransferase family.</text>
</comment>
<dbReference type="Pfam" id="PF00155">
    <property type="entry name" value="Aminotran_1_2"/>
    <property type="match status" value="1"/>
</dbReference>
<keyword evidence="2" id="KW-0663">Pyridoxal phosphate</keyword>
<dbReference type="RefSeq" id="WP_184542602.1">
    <property type="nucleotide sequence ID" value="NZ_JACHMP010000001.1"/>
</dbReference>
<evidence type="ECO:0000259" key="6">
    <source>
        <dbReference type="PROSITE" id="PS50949"/>
    </source>
</evidence>